<evidence type="ECO:0000259" key="2">
    <source>
        <dbReference type="Pfam" id="PF07727"/>
    </source>
</evidence>
<reference evidence="3" key="1">
    <citation type="submission" date="2020-07" db="EMBL/GenBank/DDBJ databases">
        <authorList>
            <person name="Ferguson B K."/>
        </authorList>
    </citation>
    <scope>NUCLEOTIDE SEQUENCE</scope>
    <source>
        <strain evidence="3">L06</strain>
    </source>
</reference>
<feature type="domain" description="Reverse transcriptase Ty1/copia-type" evidence="2">
    <location>
        <begin position="64"/>
        <end position="180"/>
    </location>
</feature>
<dbReference type="EMBL" id="CADCXW020000017">
    <property type="protein sequence ID" value="CAD1551266.1"/>
    <property type="molecule type" value="Genomic_DNA"/>
</dbReference>
<dbReference type="Pfam" id="PF07727">
    <property type="entry name" value="RVT_2"/>
    <property type="match status" value="1"/>
</dbReference>
<name>A0A6V7JMB6_9HYME</name>
<sequence>MLRKQREYDGENLSEEEDAHETCETVQDVQAQEEPISYEEAMDGPDAEKWRIAMDEELNSLMSNNTWSVQQLPKGKSAVGCKWVFKIKRHADGRPDRYKARLVAQGFSQKFGTDYNEVFAPVVRHATFRMLLSIAVHRKFVVKHFDAKTAFLNGKLEEEIFMKQPPGFNQTGREEFVCKL</sequence>
<dbReference type="InterPro" id="IPR013103">
    <property type="entry name" value="RVT_2"/>
</dbReference>
<accession>A0A6V7JMB6</accession>
<evidence type="ECO:0000256" key="1">
    <source>
        <dbReference type="SAM" id="MobiDB-lite"/>
    </source>
</evidence>
<dbReference type="AlphaFoldDB" id="A0A6V7JMB6"/>
<proteinExistence type="predicted"/>
<gene>
    <name evidence="3" type="ORF">BBRV_LOCUS52294</name>
</gene>
<feature type="compositionally biased region" description="Acidic residues" evidence="1">
    <location>
        <begin position="10"/>
        <end position="19"/>
    </location>
</feature>
<protein>
    <recommendedName>
        <fullName evidence="2">Reverse transcriptase Ty1/copia-type domain-containing protein</fullName>
    </recommendedName>
</protein>
<feature type="region of interest" description="Disordered" evidence="1">
    <location>
        <begin position="1"/>
        <end position="42"/>
    </location>
</feature>
<organism evidence="3">
    <name type="scientific">Bracon brevicornis</name>
    <dbReference type="NCBI Taxonomy" id="1563983"/>
    <lineage>
        <taxon>Eukaryota</taxon>
        <taxon>Metazoa</taxon>
        <taxon>Ecdysozoa</taxon>
        <taxon>Arthropoda</taxon>
        <taxon>Hexapoda</taxon>
        <taxon>Insecta</taxon>
        <taxon>Pterygota</taxon>
        <taxon>Neoptera</taxon>
        <taxon>Endopterygota</taxon>
        <taxon>Hymenoptera</taxon>
        <taxon>Apocrita</taxon>
        <taxon>Ichneumonoidea</taxon>
        <taxon>Braconidae</taxon>
        <taxon>Braconinae</taxon>
        <taxon>Bracon</taxon>
    </lineage>
</organism>
<evidence type="ECO:0000313" key="3">
    <source>
        <dbReference type="EMBL" id="CAD1551266.1"/>
    </source>
</evidence>